<dbReference type="Gene3D" id="1.10.287.110">
    <property type="entry name" value="DnaJ domain"/>
    <property type="match status" value="1"/>
</dbReference>
<feature type="coiled-coil region" evidence="1">
    <location>
        <begin position="98"/>
        <end position="160"/>
    </location>
</feature>
<protein>
    <recommendedName>
        <fullName evidence="4">J domain-containing protein</fullName>
    </recommendedName>
</protein>
<evidence type="ECO:0000256" key="2">
    <source>
        <dbReference type="SAM" id="MobiDB-lite"/>
    </source>
</evidence>
<dbReference type="SUPFAM" id="SSF46565">
    <property type="entry name" value="Chaperone J-domain"/>
    <property type="match status" value="1"/>
</dbReference>
<evidence type="ECO:0008006" key="4">
    <source>
        <dbReference type="Google" id="ProtNLM"/>
    </source>
</evidence>
<keyword evidence="1" id="KW-0175">Coiled coil</keyword>
<proteinExistence type="predicted"/>
<feature type="region of interest" description="Disordered" evidence="2">
    <location>
        <begin position="75"/>
        <end position="98"/>
    </location>
</feature>
<dbReference type="GO" id="GO:0072583">
    <property type="term" value="P:clathrin-dependent endocytosis"/>
    <property type="evidence" value="ECO:0007669"/>
    <property type="project" value="TreeGrafter"/>
</dbReference>
<organism evidence="3">
    <name type="scientific">Haptolina ericina</name>
    <dbReference type="NCBI Taxonomy" id="156174"/>
    <lineage>
        <taxon>Eukaryota</taxon>
        <taxon>Haptista</taxon>
        <taxon>Haptophyta</taxon>
        <taxon>Prymnesiophyceae</taxon>
        <taxon>Prymnesiales</taxon>
        <taxon>Prymnesiaceae</taxon>
        <taxon>Haptolina</taxon>
    </lineage>
</organism>
<sequence>MGGGMGGNDLFDLAAPAPLAPQVSSMPRHVSASVGMQPPLAANRGRHSHSVDSGLDNLMGFDSGVSKPLARAPYATTSMEPDPFADPNEPAERRQLRLQKEAEKQAAINEKVDTLRAQQELIENNRERERDLEKTLKLRVQQWQKEKKNLRALLASLHEIAPKGEVEWKPMSLAELIDPSAVKKGYRKAILATHPDKRDPADIEAKVLAQLVFDALRDAWNAFQQSK</sequence>
<dbReference type="GO" id="GO:0030276">
    <property type="term" value="F:clathrin binding"/>
    <property type="evidence" value="ECO:0007669"/>
    <property type="project" value="TreeGrafter"/>
</dbReference>
<gene>
    <name evidence="3" type="ORF">HERI1096_LOCUS28168</name>
</gene>
<dbReference type="PANTHER" id="PTHR23172">
    <property type="entry name" value="AUXILIN/CYCLIN G-ASSOCIATED KINASE-RELATED"/>
    <property type="match status" value="1"/>
</dbReference>
<evidence type="ECO:0000256" key="1">
    <source>
        <dbReference type="SAM" id="Coils"/>
    </source>
</evidence>
<name>A0A7S3BEI8_9EUKA</name>
<accession>A0A7S3BEI8</accession>
<dbReference type="PANTHER" id="PTHR23172:SF19">
    <property type="entry name" value="J DOMAIN-CONTAINING PROTEIN"/>
    <property type="match status" value="1"/>
</dbReference>
<reference evidence="3" key="1">
    <citation type="submission" date="2021-01" db="EMBL/GenBank/DDBJ databases">
        <authorList>
            <person name="Corre E."/>
            <person name="Pelletier E."/>
            <person name="Niang G."/>
            <person name="Scheremetjew M."/>
            <person name="Finn R."/>
            <person name="Kale V."/>
            <person name="Holt S."/>
            <person name="Cochrane G."/>
            <person name="Meng A."/>
            <person name="Brown T."/>
            <person name="Cohen L."/>
        </authorList>
    </citation>
    <scope>NUCLEOTIDE SEQUENCE</scope>
    <source>
        <strain evidence="3">CCMP281</strain>
    </source>
</reference>
<dbReference type="GO" id="GO:0031982">
    <property type="term" value="C:vesicle"/>
    <property type="evidence" value="ECO:0007669"/>
    <property type="project" value="TreeGrafter"/>
</dbReference>
<dbReference type="AlphaFoldDB" id="A0A7S3BEI8"/>
<dbReference type="GO" id="GO:0072318">
    <property type="term" value="P:clathrin coat disassembly"/>
    <property type="evidence" value="ECO:0007669"/>
    <property type="project" value="TreeGrafter"/>
</dbReference>
<dbReference type="EMBL" id="HBHX01050979">
    <property type="protein sequence ID" value="CAE0130436.1"/>
    <property type="molecule type" value="Transcribed_RNA"/>
</dbReference>
<evidence type="ECO:0000313" key="3">
    <source>
        <dbReference type="EMBL" id="CAE0130436.1"/>
    </source>
</evidence>
<dbReference type="GO" id="GO:0005737">
    <property type="term" value="C:cytoplasm"/>
    <property type="evidence" value="ECO:0007669"/>
    <property type="project" value="TreeGrafter"/>
</dbReference>
<dbReference type="InterPro" id="IPR036869">
    <property type="entry name" value="J_dom_sf"/>
</dbReference>